<dbReference type="GeneID" id="27419001"/>
<feature type="transmembrane region" description="Helical" evidence="2">
    <location>
        <begin position="88"/>
        <end position="116"/>
    </location>
</feature>
<evidence type="ECO:0000256" key="1">
    <source>
        <dbReference type="SAM" id="MobiDB-lite"/>
    </source>
</evidence>
<keyword evidence="2" id="KW-0812">Transmembrane</keyword>
<name>V5EVT1_KALBG</name>
<keyword evidence="2" id="KW-0472">Membrane</keyword>
<dbReference type="OMA" id="WIHLPLP"/>
<keyword evidence="2" id="KW-1133">Transmembrane helix</keyword>
<dbReference type="eggNOG" id="ENOG502R37P">
    <property type="taxonomic scope" value="Eukaryota"/>
</dbReference>
<organism evidence="3 4">
    <name type="scientific">Kalmanozyma brasiliensis (strain GHG001)</name>
    <name type="common">Yeast</name>
    <name type="synonym">Pseudozyma brasiliensis</name>
    <dbReference type="NCBI Taxonomy" id="1365824"/>
    <lineage>
        <taxon>Eukaryota</taxon>
        <taxon>Fungi</taxon>
        <taxon>Dikarya</taxon>
        <taxon>Basidiomycota</taxon>
        <taxon>Ustilaginomycotina</taxon>
        <taxon>Ustilaginomycetes</taxon>
        <taxon>Ustilaginales</taxon>
        <taxon>Ustilaginaceae</taxon>
        <taxon>Kalmanozyma</taxon>
    </lineage>
</organism>
<feature type="region of interest" description="Disordered" evidence="1">
    <location>
        <begin position="482"/>
        <end position="508"/>
    </location>
</feature>
<dbReference type="EMBL" id="KI545863">
    <property type="protein sequence ID" value="EST07393.1"/>
    <property type="molecule type" value="Genomic_DNA"/>
</dbReference>
<reference evidence="4" key="1">
    <citation type="journal article" date="2013" name="Genome Announc.">
        <title>Draft genome sequence of Pseudozyma brasiliensis sp. nov. strain GHG001, a high producer of endo-1,4-xylanase isolated from an insect pest of sugarcane.</title>
        <authorList>
            <person name="Oliveira J.V.D.C."/>
            <person name="dos Santos R.A.C."/>
            <person name="Borges T.A."/>
            <person name="Riano-Pachon D.M."/>
            <person name="Goldman G.H."/>
        </authorList>
    </citation>
    <scope>NUCLEOTIDE SEQUENCE [LARGE SCALE GENOMIC DNA]</scope>
    <source>
        <strain evidence="4">GHG001</strain>
    </source>
</reference>
<feature type="transmembrane region" description="Helical" evidence="2">
    <location>
        <begin position="188"/>
        <end position="211"/>
    </location>
</feature>
<accession>V5EVT1</accession>
<dbReference type="AlphaFoldDB" id="V5EVT1"/>
<evidence type="ECO:0000313" key="3">
    <source>
        <dbReference type="EMBL" id="EST07393.1"/>
    </source>
</evidence>
<sequence>MVRIVNKFRAFTVDEFHFPHEMKTNGDLIRFAKPLLCPKPSKAVEIYMILDIIQSVMTFALCMSVMFKKGRTKNFRIFTLRKSPHGTFIVPNAIVWLLGLVSIYLLAWAGFCSYILFVQETGRPLIEWLWYIPLPWLPLALGTFYAAYGFVLTCTPRSPISNLAPTNKASHLATKLSWIHLPLPQSAWVMNTFVLGVPSAMVVYNIVITALNGQQRALTHREGHDLYRQVLSKTHSQEWLDAAPTEELLYLTRVAWCDLGNVFRLCCAALASYMVLVLLVIAMVVFYSIPNQIYLMDHLVAIYPDDDFVQPTRRSLPNILRALCRIGLPRNLHGPAYSAFKRTWMMVLVGHTQMFCVLFGCSAFIVPVFYLYFVPWHRSLLGESADHEVTFIVAYCISAAFLTAGWVTAISGVLTFDDIFRAVSGLAGPQAEVTTKTQLVPEQLRGRRSLARGFKGASLSLTPGTPYSAVFASSASPSTPSFLTSPRGAASTLGPPSPAFTKEKDPSETLFEPHTHNTVLITTATVVRFEHQEQDVEAMQTDMFPYPPPAAASPFVFLTRTEK</sequence>
<dbReference type="HOGENOM" id="CLU_553395_0_0_1"/>
<dbReference type="RefSeq" id="XP_016292382.1">
    <property type="nucleotide sequence ID" value="XM_016436364.1"/>
</dbReference>
<feature type="transmembrane region" description="Helical" evidence="2">
    <location>
        <begin position="392"/>
        <end position="416"/>
    </location>
</feature>
<evidence type="ECO:0000313" key="4">
    <source>
        <dbReference type="Proteomes" id="UP000019377"/>
    </source>
</evidence>
<dbReference type="Proteomes" id="UP000019377">
    <property type="component" value="Unassembled WGS sequence"/>
</dbReference>
<feature type="transmembrane region" description="Helical" evidence="2">
    <location>
        <begin position="347"/>
        <end position="372"/>
    </location>
</feature>
<feature type="transmembrane region" description="Helical" evidence="2">
    <location>
        <begin position="46"/>
        <end position="67"/>
    </location>
</feature>
<proteinExistence type="predicted"/>
<protein>
    <submittedName>
        <fullName evidence="3">Uncharacterized protein</fullName>
    </submittedName>
</protein>
<feature type="transmembrane region" description="Helical" evidence="2">
    <location>
        <begin position="128"/>
        <end position="151"/>
    </location>
</feature>
<keyword evidence="4" id="KW-1185">Reference proteome</keyword>
<gene>
    <name evidence="3" type="ORF">PSEUBRA_SCAF20g03185</name>
</gene>
<evidence type="ECO:0000256" key="2">
    <source>
        <dbReference type="SAM" id="Phobius"/>
    </source>
</evidence>
<feature type="transmembrane region" description="Helical" evidence="2">
    <location>
        <begin position="262"/>
        <end position="289"/>
    </location>
</feature>
<dbReference type="OrthoDB" id="2545209at2759"/>